<evidence type="ECO:0000256" key="1">
    <source>
        <dbReference type="SAM" id="Phobius"/>
    </source>
</evidence>
<keyword evidence="1" id="KW-0472">Membrane</keyword>
<name>A0A6C0BQN5_9ZZZZ</name>
<accession>A0A6C0BQN5</accession>
<dbReference type="AlphaFoldDB" id="A0A6C0BQN5"/>
<sequence length="73" mass="8744">MNHVLEFILRTLLFFISFWIFMEYIYVCKIKTWVGLLVIVGVIVVILLIYGFYKGRFVARCDCCHRQEFKTSV</sequence>
<keyword evidence="1" id="KW-0812">Transmembrane</keyword>
<feature type="transmembrane region" description="Helical" evidence="1">
    <location>
        <begin position="33"/>
        <end position="53"/>
    </location>
</feature>
<keyword evidence="1" id="KW-1133">Transmembrane helix</keyword>
<reference evidence="2" key="1">
    <citation type="journal article" date="2020" name="Nature">
        <title>Giant virus diversity and host interactions through global metagenomics.</title>
        <authorList>
            <person name="Schulz F."/>
            <person name="Roux S."/>
            <person name="Paez-Espino D."/>
            <person name="Jungbluth S."/>
            <person name="Walsh D.A."/>
            <person name="Denef V.J."/>
            <person name="McMahon K.D."/>
            <person name="Konstantinidis K.T."/>
            <person name="Eloe-Fadrosh E.A."/>
            <person name="Kyrpides N.C."/>
            <person name="Woyke T."/>
        </authorList>
    </citation>
    <scope>NUCLEOTIDE SEQUENCE</scope>
    <source>
        <strain evidence="2">GVMAG-M-3300018080-19</strain>
    </source>
</reference>
<proteinExistence type="predicted"/>
<feature type="transmembrane region" description="Helical" evidence="1">
    <location>
        <begin position="7"/>
        <end position="27"/>
    </location>
</feature>
<organism evidence="2">
    <name type="scientific">viral metagenome</name>
    <dbReference type="NCBI Taxonomy" id="1070528"/>
    <lineage>
        <taxon>unclassified sequences</taxon>
        <taxon>metagenomes</taxon>
        <taxon>organismal metagenomes</taxon>
    </lineage>
</organism>
<protein>
    <submittedName>
        <fullName evidence="2">Uncharacterized protein</fullName>
    </submittedName>
</protein>
<dbReference type="EMBL" id="MN739213">
    <property type="protein sequence ID" value="QHS93944.1"/>
    <property type="molecule type" value="Genomic_DNA"/>
</dbReference>
<evidence type="ECO:0000313" key="2">
    <source>
        <dbReference type="EMBL" id="QHS93944.1"/>
    </source>
</evidence>